<dbReference type="PANTHER" id="PTHR42942:SF1">
    <property type="entry name" value="ALKYLTRANSFERASE-LIKE PROTEIN 1"/>
    <property type="match status" value="1"/>
</dbReference>
<dbReference type="PANTHER" id="PTHR42942">
    <property type="entry name" value="6-O-METHYLGUANINE DNA METHYLTRANSFERASE"/>
    <property type="match status" value="1"/>
</dbReference>
<dbReference type="Pfam" id="PF01035">
    <property type="entry name" value="DNA_binding_1"/>
    <property type="match status" value="1"/>
</dbReference>
<comment type="caution">
    <text evidence="3">The sequence shown here is derived from an EMBL/GenBank/DDBJ whole genome shotgun (WGS) entry which is preliminary data.</text>
</comment>
<dbReference type="Proteomes" id="UP000648239">
    <property type="component" value="Unassembled WGS sequence"/>
</dbReference>
<name>A0A8J6XYE9_9BACT</name>
<gene>
    <name evidence="3" type="ORF">IFK94_13545</name>
</gene>
<evidence type="ECO:0000313" key="3">
    <source>
        <dbReference type="EMBL" id="MBD3869141.1"/>
    </source>
</evidence>
<evidence type="ECO:0000259" key="2">
    <source>
        <dbReference type="Pfam" id="PF01035"/>
    </source>
</evidence>
<feature type="domain" description="Methylated-DNA-[protein]-cysteine S-methyltransferase DNA binding" evidence="2">
    <location>
        <begin position="1"/>
        <end position="61"/>
    </location>
</feature>
<dbReference type="Gene3D" id="1.10.10.10">
    <property type="entry name" value="Winged helix-like DNA-binding domain superfamily/Winged helix DNA-binding domain"/>
    <property type="match status" value="1"/>
</dbReference>
<sequence length="80" mass="8624">GQISVMLEATLSPAAVGWAMSRAPEDVPWQRVVNASGGCSTGRRPDMPPGLQQGLLEQEGVEFENGNLDLQRFRWSPEGG</sequence>
<dbReference type="InterPro" id="IPR036217">
    <property type="entry name" value="MethylDNA_cys_MeTrfase_DNAb"/>
</dbReference>
<dbReference type="SUPFAM" id="SSF46767">
    <property type="entry name" value="Methylated DNA-protein cysteine methyltransferase, C-terminal domain"/>
    <property type="match status" value="1"/>
</dbReference>
<accession>A0A8J6XYE9</accession>
<dbReference type="EMBL" id="JACXWD010000061">
    <property type="protein sequence ID" value="MBD3869141.1"/>
    <property type="molecule type" value="Genomic_DNA"/>
</dbReference>
<dbReference type="InterPro" id="IPR036388">
    <property type="entry name" value="WH-like_DNA-bd_sf"/>
</dbReference>
<proteinExistence type="predicted"/>
<keyword evidence="1" id="KW-0227">DNA damage</keyword>
<feature type="non-terminal residue" evidence="3">
    <location>
        <position position="1"/>
    </location>
</feature>
<dbReference type="GO" id="GO:0003824">
    <property type="term" value="F:catalytic activity"/>
    <property type="evidence" value="ECO:0007669"/>
    <property type="project" value="InterPro"/>
</dbReference>
<protein>
    <submittedName>
        <fullName evidence="3">MGMT family protein</fullName>
    </submittedName>
</protein>
<dbReference type="GO" id="GO:0006281">
    <property type="term" value="P:DNA repair"/>
    <property type="evidence" value="ECO:0007669"/>
    <property type="project" value="InterPro"/>
</dbReference>
<dbReference type="InterPro" id="IPR052520">
    <property type="entry name" value="ATL_DNA_repair"/>
</dbReference>
<evidence type="ECO:0000256" key="1">
    <source>
        <dbReference type="ARBA" id="ARBA00022763"/>
    </source>
</evidence>
<dbReference type="InterPro" id="IPR014048">
    <property type="entry name" value="MethylDNA_cys_MeTrfase_DNA-bd"/>
</dbReference>
<reference evidence="3 4" key="1">
    <citation type="submission" date="2020-08" db="EMBL/GenBank/DDBJ databases">
        <title>Acidobacteriota in marine sediments use diverse sulfur dissimilation pathways.</title>
        <authorList>
            <person name="Wasmund K."/>
        </authorList>
    </citation>
    <scope>NUCLEOTIDE SEQUENCE [LARGE SCALE GENOMIC DNA]</scope>
    <source>
        <strain evidence="3">MAG AM4</strain>
    </source>
</reference>
<evidence type="ECO:0000313" key="4">
    <source>
        <dbReference type="Proteomes" id="UP000648239"/>
    </source>
</evidence>
<dbReference type="AlphaFoldDB" id="A0A8J6XYE9"/>
<organism evidence="3 4">
    <name type="scientific">Candidatus Polarisedimenticola svalbardensis</name>
    <dbReference type="NCBI Taxonomy" id="2886004"/>
    <lineage>
        <taxon>Bacteria</taxon>
        <taxon>Pseudomonadati</taxon>
        <taxon>Acidobacteriota</taxon>
        <taxon>Candidatus Polarisedimenticolia</taxon>
        <taxon>Candidatus Polarisedimenticolales</taxon>
        <taxon>Candidatus Polarisedimenticolaceae</taxon>
        <taxon>Candidatus Polarisedimenticola</taxon>
    </lineage>
</organism>